<organism evidence="2 3">
    <name type="scientific">Kitasatospora setae (strain ATCC 33774 / DSM 43861 / JCM 3304 / KCC A-0304 / NBRC 14216 / KM-6054)</name>
    <name type="common">Streptomyces setae</name>
    <dbReference type="NCBI Taxonomy" id="452652"/>
    <lineage>
        <taxon>Bacteria</taxon>
        <taxon>Bacillati</taxon>
        <taxon>Actinomycetota</taxon>
        <taxon>Actinomycetes</taxon>
        <taxon>Kitasatosporales</taxon>
        <taxon>Streptomycetaceae</taxon>
        <taxon>Kitasatospora</taxon>
    </lineage>
</organism>
<reference evidence="2 3" key="1">
    <citation type="journal article" date="2010" name="DNA Res.">
        <title>Genome sequence of Kitasatospora setae NBRC 14216T: an evolutionary snapshot of the family Streptomycetaceae.</title>
        <authorList>
            <person name="Ichikawa N."/>
            <person name="Oguchi A."/>
            <person name="Ikeda H."/>
            <person name="Ishikawa J."/>
            <person name="Kitani S."/>
            <person name="Watanabe Y."/>
            <person name="Nakamura S."/>
            <person name="Katano Y."/>
            <person name="Kishi E."/>
            <person name="Sasagawa M."/>
            <person name="Ankai A."/>
            <person name="Fukui S."/>
            <person name="Hashimoto Y."/>
            <person name="Kamata S."/>
            <person name="Otoguro M."/>
            <person name="Tanikawa S."/>
            <person name="Nihira T."/>
            <person name="Horinouchi S."/>
            <person name="Ohnishi Y."/>
            <person name="Hayakawa M."/>
            <person name="Kuzuyama T."/>
            <person name="Arisawa A."/>
            <person name="Nomoto F."/>
            <person name="Miura H."/>
            <person name="Takahashi Y."/>
            <person name="Fujita N."/>
        </authorList>
    </citation>
    <scope>NUCLEOTIDE SEQUENCE [LARGE SCALE GENOMIC DNA]</scope>
    <source>
        <strain evidence="3">ATCC 33774 / DSM 43861 / JCM 3304 / KCC A-0304 / NBRC 14216 / KM-6054</strain>
    </source>
</reference>
<accession>E4NIV6</accession>
<gene>
    <name evidence="2" type="ordered locus">KSE_71480</name>
</gene>
<keyword evidence="3" id="KW-1185">Reference proteome</keyword>
<proteinExistence type="predicted"/>
<evidence type="ECO:0000313" key="2">
    <source>
        <dbReference type="EMBL" id="BAJ32904.1"/>
    </source>
</evidence>
<sequence>MPYVKATGTNERRRPGTGERGTAVSTLIGASRWGRRDPALACQLTFFCRAGEESGQAAISRLLDELLPAGDLIGVGWIAESVIAASPGNEQGIWGCDLLATVTLTGNVP</sequence>
<dbReference type="eggNOG" id="ENOG5031Y5C">
    <property type="taxonomic scope" value="Bacteria"/>
</dbReference>
<evidence type="ECO:0000256" key="1">
    <source>
        <dbReference type="SAM" id="MobiDB-lite"/>
    </source>
</evidence>
<name>E4NIV6_KITSK</name>
<dbReference type="AlphaFoldDB" id="E4NIV6"/>
<dbReference type="Proteomes" id="UP000007076">
    <property type="component" value="Chromosome"/>
</dbReference>
<protein>
    <submittedName>
        <fullName evidence="2">Uncharacterized protein</fullName>
    </submittedName>
</protein>
<feature type="region of interest" description="Disordered" evidence="1">
    <location>
        <begin position="1"/>
        <end position="21"/>
    </location>
</feature>
<dbReference type="EMBL" id="AP010968">
    <property type="protein sequence ID" value="BAJ32904.1"/>
    <property type="molecule type" value="Genomic_DNA"/>
</dbReference>
<dbReference type="KEGG" id="ksk:KSE_71480"/>
<dbReference type="HOGENOM" id="CLU_2180338_0_0_11"/>
<evidence type="ECO:0000313" key="3">
    <source>
        <dbReference type="Proteomes" id="UP000007076"/>
    </source>
</evidence>